<evidence type="ECO:0000259" key="6">
    <source>
        <dbReference type="SMART" id="SM00382"/>
    </source>
</evidence>
<gene>
    <name evidence="7" type="ORF">Ahu01nite_016470</name>
</gene>
<proteinExistence type="inferred from homology"/>
<dbReference type="Pfam" id="PF13086">
    <property type="entry name" value="AAA_11"/>
    <property type="match status" value="2"/>
</dbReference>
<sequence>MPPPPLDKAPAEHDEVIELFLRRQTAALNALRHPNIAGPQDSPGRSLQDELDAKRHYEWLAFFDTIGLPLAGALAYAHLRGIAHTTLAPAGVGLAADGQVELTGLAGTRSDAGYAQDVYAFGELAIAALDGSDVPPEVQDVLDTCVSPDPAKRYPDAAVMEHELAGACRTARQRESRSRNTVWLGITRAAAGLVLGVEPLQETDFRRAEQTILDELTGVLHTDYSFDARTGQVNDQRILFAGRTMLLRAASDAEFPDRVRIISAERKDDVWLRRWRRKATDLTRTVTFQFEDPGAEAAGYGLDFLLARLEQHRSAAPAAKPATDLFELWERLLDAREALERSDRAALRRQEDALVRVRTGRTTNPGLAGMLQDPGAIPAGDVAGVHQWSRDDLDDSQREAVRQALGSQDLVLVQGAPGSGKTTVAAEIVRQTHLRDPDARILVLTHTREALDQFAAAGVLSTATSPESRRVLGIQEEWLAAAFLHPSGVVATTMREFLSRPAIGDLEFDLCVIDEVSRATATETLVALVQARRSVLIGDPNQLPPADEVLLRQKPVLKEYALTPALVQTDAATRTGAHVLTGQHRMVPAIGDLIETCFYARKGSGSPGPDRPVLWVDTAGLGEQRREVRHDAVLLNPAEAVEVVKQLETVTPGEKVLIIAPYAGQVDELRRLTGHAEVISLDAAEGRECDVVIFSVTRSNDKGDFGFVGEPNWRRISVALSRARSRLIIVGDAAFCRSRPGALRDVSLYIGAHPEECEIRDAAV</sequence>
<keyword evidence="4" id="KW-0347">Helicase</keyword>
<accession>A0ABQ3ZIY3</accession>
<dbReference type="Pfam" id="PF13087">
    <property type="entry name" value="AAA_12"/>
    <property type="match status" value="1"/>
</dbReference>
<dbReference type="Proteomes" id="UP000603200">
    <property type="component" value="Unassembled WGS sequence"/>
</dbReference>
<keyword evidence="3" id="KW-0378">Hydrolase</keyword>
<dbReference type="Gene3D" id="1.10.510.10">
    <property type="entry name" value="Transferase(Phosphotransferase) domain 1"/>
    <property type="match status" value="1"/>
</dbReference>
<evidence type="ECO:0000313" key="7">
    <source>
        <dbReference type="EMBL" id="GIE18545.1"/>
    </source>
</evidence>
<dbReference type="PANTHER" id="PTHR43788">
    <property type="entry name" value="DNA2/NAM7 HELICASE FAMILY MEMBER"/>
    <property type="match status" value="1"/>
</dbReference>
<dbReference type="SMART" id="SM00382">
    <property type="entry name" value="AAA"/>
    <property type="match status" value="1"/>
</dbReference>
<name>A0ABQ3ZIY3_9ACTN</name>
<protein>
    <recommendedName>
        <fullName evidence="6">AAA+ ATPase domain-containing protein</fullName>
    </recommendedName>
</protein>
<organism evidence="7 8">
    <name type="scientific">Winogradskya humida</name>
    <dbReference type="NCBI Taxonomy" id="113566"/>
    <lineage>
        <taxon>Bacteria</taxon>
        <taxon>Bacillati</taxon>
        <taxon>Actinomycetota</taxon>
        <taxon>Actinomycetes</taxon>
        <taxon>Micromonosporales</taxon>
        <taxon>Micromonosporaceae</taxon>
        <taxon>Winogradskya</taxon>
    </lineage>
</organism>
<dbReference type="InterPro" id="IPR041679">
    <property type="entry name" value="DNA2/NAM7-like_C"/>
</dbReference>
<dbReference type="PANTHER" id="PTHR43788:SF8">
    <property type="entry name" value="DNA-BINDING PROTEIN SMUBP-2"/>
    <property type="match status" value="1"/>
</dbReference>
<keyword evidence="8" id="KW-1185">Reference proteome</keyword>
<feature type="domain" description="AAA+ ATPase" evidence="6">
    <location>
        <begin position="407"/>
        <end position="556"/>
    </location>
</feature>
<dbReference type="InterPro" id="IPR050534">
    <property type="entry name" value="Coronavir_polyprotein_1ab"/>
</dbReference>
<comment type="caution">
    <text evidence="7">The sequence shown here is derived from an EMBL/GenBank/DDBJ whole genome shotgun (WGS) entry which is preliminary data.</text>
</comment>
<keyword evidence="2" id="KW-0547">Nucleotide-binding</keyword>
<dbReference type="InterPro" id="IPR011009">
    <property type="entry name" value="Kinase-like_dom_sf"/>
</dbReference>
<dbReference type="InterPro" id="IPR041677">
    <property type="entry name" value="DNA2/NAM7_AAA_11"/>
</dbReference>
<dbReference type="RefSeq" id="WP_203835807.1">
    <property type="nucleotide sequence ID" value="NZ_BAAATV010000003.1"/>
</dbReference>
<dbReference type="CDD" id="cd18808">
    <property type="entry name" value="SF1_C_Upf1"/>
    <property type="match status" value="1"/>
</dbReference>
<evidence type="ECO:0000256" key="5">
    <source>
        <dbReference type="ARBA" id="ARBA00022840"/>
    </source>
</evidence>
<dbReference type="SUPFAM" id="SSF52540">
    <property type="entry name" value="P-loop containing nucleoside triphosphate hydrolases"/>
    <property type="match status" value="1"/>
</dbReference>
<evidence type="ECO:0000256" key="3">
    <source>
        <dbReference type="ARBA" id="ARBA00022801"/>
    </source>
</evidence>
<evidence type="ECO:0000256" key="4">
    <source>
        <dbReference type="ARBA" id="ARBA00022806"/>
    </source>
</evidence>
<dbReference type="SUPFAM" id="SSF56112">
    <property type="entry name" value="Protein kinase-like (PK-like)"/>
    <property type="match status" value="1"/>
</dbReference>
<dbReference type="InterPro" id="IPR003593">
    <property type="entry name" value="AAA+_ATPase"/>
</dbReference>
<dbReference type="Gene3D" id="3.40.50.300">
    <property type="entry name" value="P-loop containing nucleotide triphosphate hydrolases"/>
    <property type="match status" value="3"/>
</dbReference>
<reference evidence="7 8" key="1">
    <citation type="submission" date="2021-01" db="EMBL/GenBank/DDBJ databases">
        <title>Whole genome shotgun sequence of Actinoplanes humidus NBRC 14915.</title>
        <authorList>
            <person name="Komaki H."/>
            <person name="Tamura T."/>
        </authorList>
    </citation>
    <scope>NUCLEOTIDE SEQUENCE [LARGE SCALE GENOMIC DNA]</scope>
    <source>
        <strain evidence="7 8">NBRC 14915</strain>
    </source>
</reference>
<dbReference type="EMBL" id="BOMN01000021">
    <property type="protein sequence ID" value="GIE18545.1"/>
    <property type="molecule type" value="Genomic_DNA"/>
</dbReference>
<evidence type="ECO:0000256" key="2">
    <source>
        <dbReference type="ARBA" id="ARBA00022741"/>
    </source>
</evidence>
<dbReference type="InterPro" id="IPR047187">
    <property type="entry name" value="SF1_C_Upf1"/>
</dbReference>
<evidence type="ECO:0000313" key="8">
    <source>
        <dbReference type="Proteomes" id="UP000603200"/>
    </source>
</evidence>
<keyword evidence="5" id="KW-0067">ATP-binding</keyword>
<evidence type="ECO:0000256" key="1">
    <source>
        <dbReference type="ARBA" id="ARBA00007913"/>
    </source>
</evidence>
<comment type="similarity">
    <text evidence="1">Belongs to the DNA2/NAM7 helicase family.</text>
</comment>
<dbReference type="InterPro" id="IPR027417">
    <property type="entry name" value="P-loop_NTPase"/>
</dbReference>